<protein>
    <recommendedName>
        <fullName evidence="5">Secreted protein</fullName>
    </recommendedName>
</protein>
<evidence type="ECO:0008006" key="5">
    <source>
        <dbReference type="Google" id="ProtNLM"/>
    </source>
</evidence>
<keyword evidence="4" id="KW-1185">Reference proteome</keyword>
<proteinExistence type="predicted"/>
<comment type="caution">
    <text evidence="3">The sequence shown here is derived from an EMBL/GenBank/DDBJ whole genome shotgun (WGS) entry which is preliminary data.</text>
</comment>
<dbReference type="EMBL" id="JAULSR010000002">
    <property type="protein sequence ID" value="KAK0629743.1"/>
    <property type="molecule type" value="Genomic_DNA"/>
</dbReference>
<dbReference type="Proteomes" id="UP001174934">
    <property type="component" value="Unassembled WGS sequence"/>
</dbReference>
<feature type="chain" id="PRO_5041205141" description="Secreted protein" evidence="2">
    <location>
        <begin position="30"/>
        <end position="177"/>
    </location>
</feature>
<feature type="region of interest" description="Disordered" evidence="1">
    <location>
        <begin position="109"/>
        <end position="177"/>
    </location>
</feature>
<dbReference type="AlphaFoldDB" id="A0AA39X9E1"/>
<gene>
    <name evidence="3" type="ORF">B0T17DRAFT_196523</name>
</gene>
<reference evidence="3" key="1">
    <citation type="submission" date="2023-06" db="EMBL/GenBank/DDBJ databases">
        <title>Genome-scale phylogeny and comparative genomics of the fungal order Sordariales.</title>
        <authorList>
            <consortium name="Lawrence Berkeley National Laboratory"/>
            <person name="Hensen N."/>
            <person name="Bonometti L."/>
            <person name="Westerberg I."/>
            <person name="Brannstrom I.O."/>
            <person name="Guillou S."/>
            <person name="Cros-Aarteil S."/>
            <person name="Calhoun S."/>
            <person name="Haridas S."/>
            <person name="Kuo A."/>
            <person name="Mondo S."/>
            <person name="Pangilinan J."/>
            <person name="Riley R."/>
            <person name="LaButti K."/>
            <person name="Andreopoulos B."/>
            <person name="Lipzen A."/>
            <person name="Chen C."/>
            <person name="Yanf M."/>
            <person name="Daum C."/>
            <person name="Ng V."/>
            <person name="Clum A."/>
            <person name="Steindorff A."/>
            <person name="Ohm R."/>
            <person name="Martin F."/>
            <person name="Silar P."/>
            <person name="Natvig D."/>
            <person name="Lalanne C."/>
            <person name="Gautier V."/>
            <person name="Ament-velasquez S.L."/>
            <person name="Kruys A."/>
            <person name="Hutchinson M.I."/>
            <person name="Powell A.J."/>
            <person name="Barry K."/>
            <person name="Miller A.N."/>
            <person name="Grigoriev I.V."/>
            <person name="Debuchy R."/>
            <person name="Gladieux P."/>
            <person name="Thoren M.H."/>
            <person name="Johannesson H."/>
        </authorList>
    </citation>
    <scope>NUCLEOTIDE SEQUENCE</scope>
    <source>
        <strain evidence="3">SMH3391-2</strain>
    </source>
</reference>
<evidence type="ECO:0000313" key="3">
    <source>
        <dbReference type="EMBL" id="KAK0629743.1"/>
    </source>
</evidence>
<organism evidence="3 4">
    <name type="scientific">Bombardia bombarda</name>
    <dbReference type="NCBI Taxonomy" id="252184"/>
    <lineage>
        <taxon>Eukaryota</taxon>
        <taxon>Fungi</taxon>
        <taxon>Dikarya</taxon>
        <taxon>Ascomycota</taxon>
        <taxon>Pezizomycotina</taxon>
        <taxon>Sordariomycetes</taxon>
        <taxon>Sordariomycetidae</taxon>
        <taxon>Sordariales</taxon>
        <taxon>Lasiosphaeriaceae</taxon>
        <taxon>Bombardia</taxon>
    </lineage>
</organism>
<feature type="compositionally biased region" description="Basic and acidic residues" evidence="1">
    <location>
        <begin position="109"/>
        <end position="129"/>
    </location>
</feature>
<accession>A0AA39X9E1</accession>
<keyword evidence="2" id="KW-0732">Signal</keyword>
<feature type="compositionally biased region" description="Polar residues" evidence="1">
    <location>
        <begin position="132"/>
        <end position="141"/>
    </location>
</feature>
<feature type="signal peptide" evidence="2">
    <location>
        <begin position="1"/>
        <end position="29"/>
    </location>
</feature>
<evidence type="ECO:0000313" key="4">
    <source>
        <dbReference type="Proteomes" id="UP001174934"/>
    </source>
</evidence>
<name>A0AA39X9E1_9PEZI</name>
<evidence type="ECO:0000256" key="1">
    <source>
        <dbReference type="SAM" id="MobiDB-lite"/>
    </source>
</evidence>
<evidence type="ECO:0000256" key="2">
    <source>
        <dbReference type="SAM" id="SignalP"/>
    </source>
</evidence>
<feature type="compositionally biased region" description="Basic residues" evidence="1">
    <location>
        <begin position="151"/>
        <end position="165"/>
    </location>
</feature>
<sequence length="177" mass="19658">MCLTLVMVVCRVHMLDLWLLPALSQEAGAGYEGTLGLWLHSLPSPRPVTYQQPRSCSERSETEIGCSRDPRGAAAAWCGACAKKKKEKKERVTDFCACIDPGCADKRRQSDARARGRGEGGKEASEGRLQRASPSWQQMQKASHCDDHKQNKTKKKQMTRKKCPKGKAIVDLNSLRT</sequence>